<dbReference type="EC" id="1.1.1.304" evidence="3"/>
<dbReference type="GO" id="GO:0052588">
    <property type="term" value="F:diacetyl reductase ((S)-acetoin forming) (NAD+) activity"/>
    <property type="evidence" value="ECO:0007669"/>
    <property type="project" value="UniProtKB-EC"/>
</dbReference>
<comment type="caution">
    <text evidence="10">The sequence shown here is derived from an EMBL/GenBank/DDBJ whole genome shotgun (WGS) entry which is preliminary data.</text>
</comment>
<dbReference type="GO" id="GO:0045150">
    <property type="term" value="P:acetoin catabolic process"/>
    <property type="evidence" value="ECO:0007669"/>
    <property type="project" value="InterPro"/>
</dbReference>
<dbReference type="Pfam" id="PF00106">
    <property type="entry name" value="adh_short"/>
    <property type="match status" value="1"/>
</dbReference>
<dbReference type="PATRIC" id="fig|1629.5.peg.1439"/>
<evidence type="ECO:0000256" key="6">
    <source>
        <dbReference type="ARBA" id="ARBA00047315"/>
    </source>
</evidence>
<dbReference type="NCBIfam" id="NF005559">
    <property type="entry name" value="PRK07231.1"/>
    <property type="match status" value="1"/>
</dbReference>
<dbReference type="InterPro" id="IPR036291">
    <property type="entry name" value="NAD(P)-bd_dom_sf"/>
</dbReference>
<feature type="binding site" evidence="8">
    <location>
        <begin position="34"/>
        <end position="36"/>
    </location>
    <ligand>
        <name>NAD(+)</name>
        <dbReference type="ChEBI" id="CHEBI:57540"/>
    </ligand>
</feature>
<dbReference type="PRINTS" id="PR00080">
    <property type="entry name" value="SDRFAMILY"/>
</dbReference>
<accession>A0A0R2H8E0</accession>
<proteinExistence type="inferred from homology"/>
<gene>
    <name evidence="10" type="ORF">IV50_GL001425</name>
</gene>
<feature type="active site" description="Proton acceptor" evidence="7">
    <location>
        <position position="175"/>
    </location>
</feature>
<dbReference type="EMBL" id="JQBM01000005">
    <property type="protein sequence ID" value="KRN45837.1"/>
    <property type="molecule type" value="Genomic_DNA"/>
</dbReference>
<feature type="binding site" evidence="8">
    <location>
        <position position="55"/>
    </location>
    <ligand>
        <name>NAD(+)</name>
        <dbReference type="ChEBI" id="CHEBI:57540"/>
    </ligand>
</feature>
<dbReference type="GO" id="GO:0008206">
    <property type="term" value="P:bile acid metabolic process"/>
    <property type="evidence" value="ECO:0007669"/>
    <property type="project" value="UniProtKB-ARBA"/>
</dbReference>
<feature type="binding site" evidence="8">
    <location>
        <position position="109"/>
    </location>
    <ligand>
        <name>NAD(+)</name>
        <dbReference type="ChEBI" id="CHEBI:57540"/>
    </ligand>
</feature>
<dbReference type="InterPro" id="IPR002347">
    <property type="entry name" value="SDR_fam"/>
</dbReference>
<dbReference type="PROSITE" id="PS00061">
    <property type="entry name" value="ADH_SHORT"/>
    <property type="match status" value="1"/>
</dbReference>
<dbReference type="NCBIfam" id="TIGR02415">
    <property type="entry name" value="23BDH"/>
    <property type="match status" value="1"/>
</dbReference>
<evidence type="ECO:0000256" key="3">
    <source>
        <dbReference type="ARBA" id="ARBA00012848"/>
    </source>
</evidence>
<dbReference type="PRINTS" id="PR00081">
    <property type="entry name" value="GDHRDH"/>
</dbReference>
<evidence type="ECO:0000256" key="1">
    <source>
        <dbReference type="ARBA" id="ARBA00003200"/>
    </source>
</evidence>
<evidence type="ECO:0000256" key="5">
    <source>
        <dbReference type="ARBA" id="ARBA00023027"/>
    </source>
</evidence>
<dbReference type="InterPro" id="IPR014007">
    <property type="entry name" value="23BDH"/>
</dbReference>
<evidence type="ECO:0000256" key="8">
    <source>
        <dbReference type="PIRSR" id="PIRSR614007-2"/>
    </source>
</evidence>
<feature type="binding site" evidence="8">
    <location>
        <begin position="205"/>
        <end position="210"/>
    </location>
    <ligand>
        <name>NAD(+)</name>
        <dbReference type="ChEBI" id="CHEBI:57540"/>
    </ligand>
</feature>
<dbReference type="InterPro" id="IPR020904">
    <property type="entry name" value="Sc_DH/Rdtase_CS"/>
</dbReference>
<organism evidence="10 11">
    <name type="scientific">Weissella viridescens</name>
    <name type="common">Lactobacillus viridescens</name>
    <dbReference type="NCBI Taxonomy" id="1629"/>
    <lineage>
        <taxon>Bacteria</taxon>
        <taxon>Bacillati</taxon>
        <taxon>Bacillota</taxon>
        <taxon>Bacilli</taxon>
        <taxon>Lactobacillales</taxon>
        <taxon>Lactobacillaceae</taxon>
        <taxon>Weissella</taxon>
    </lineage>
</organism>
<dbReference type="NCBIfam" id="NF006394">
    <property type="entry name" value="PRK08643.1"/>
    <property type="match status" value="1"/>
</dbReference>
<dbReference type="Gene3D" id="3.40.50.720">
    <property type="entry name" value="NAD(P)-binding Rossmann-like Domain"/>
    <property type="match status" value="1"/>
</dbReference>
<keyword evidence="5 8" id="KW-0520">NAD</keyword>
<dbReference type="SUPFAM" id="SSF51735">
    <property type="entry name" value="NAD(P)-binding Rossmann-fold domains"/>
    <property type="match status" value="1"/>
</dbReference>
<keyword evidence="4" id="KW-0560">Oxidoreductase</keyword>
<dbReference type="PANTHER" id="PTHR43639:SF1">
    <property type="entry name" value="SHORT-CHAIN DEHYDROGENASE_REDUCTASE FAMILY PROTEIN"/>
    <property type="match status" value="1"/>
</dbReference>
<evidence type="ECO:0000256" key="2">
    <source>
        <dbReference type="ARBA" id="ARBA00006484"/>
    </source>
</evidence>
<comment type="function">
    <text evidence="1">Catalyzes the irreversible reduction of 2,3-butanediol to (S)-acetoin in the presence of NADH.</text>
</comment>
<evidence type="ECO:0000313" key="10">
    <source>
        <dbReference type="EMBL" id="KRN45837.1"/>
    </source>
</evidence>
<dbReference type="AlphaFoldDB" id="A0A0R2H8E0"/>
<name>A0A0R2H8E0_WEIVI</name>
<evidence type="ECO:0000256" key="7">
    <source>
        <dbReference type="PIRSR" id="PIRSR614007-1"/>
    </source>
</evidence>
<comment type="catalytic activity">
    <reaction evidence="6">
        <text>(S)-acetoin + NAD(+) = diacetyl + NADH + H(+)</text>
        <dbReference type="Rhea" id="RHEA:27286"/>
        <dbReference type="ChEBI" id="CHEBI:15378"/>
        <dbReference type="ChEBI" id="CHEBI:15687"/>
        <dbReference type="ChEBI" id="CHEBI:16583"/>
        <dbReference type="ChEBI" id="CHEBI:57540"/>
        <dbReference type="ChEBI" id="CHEBI:57945"/>
        <dbReference type="EC" id="1.1.1.304"/>
    </reaction>
</comment>
<evidence type="ECO:0000256" key="4">
    <source>
        <dbReference type="ARBA" id="ARBA00023002"/>
    </source>
</evidence>
<evidence type="ECO:0000313" key="11">
    <source>
        <dbReference type="Proteomes" id="UP000051992"/>
    </source>
</evidence>
<protein>
    <recommendedName>
        <fullName evidence="3">diacetyl reductase [(S)-acetoin forming]</fullName>
        <ecNumber evidence="3">1.1.1.304</ecNumber>
    </recommendedName>
</protein>
<comment type="similarity">
    <text evidence="2 9">Belongs to the short-chain dehydrogenases/reductases (SDR) family.</text>
</comment>
<evidence type="ECO:0000256" key="9">
    <source>
        <dbReference type="RuleBase" id="RU000363"/>
    </source>
</evidence>
<feature type="binding site" evidence="8">
    <location>
        <position position="175"/>
    </location>
    <ligand>
        <name>NAD(+)</name>
        <dbReference type="ChEBI" id="CHEBI:57540"/>
    </ligand>
</feature>
<reference evidence="10 11" key="1">
    <citation type="journal article" date="2015" name="Genome Announc.">
        <title>Expanding the biotechnology potential of lactobacilli through comparative genomics of 213 strains and associated genera.</title>
        <authorList>
            <person name="Sun Z."/>
            <person name="Harris H.M."/>
            <person name="McCann A."/>
            <person name="Guo C."/>
            <person name="Argimon S."/>
            <person name="Zhang W."/>
            <person name="Yang X."/>
            <person name="Jeffery I.B."/>
            <person name="Cooney J.C."/>
            <person name="Kagawa T.F."/>
            <person name="Liu W."/>
            <person name="Song Y."/>
            <person name="Salvetti E."/>
            <person name="Wrobel A."/>
            <person name="Rasinkangas P."/>
            <person name="Parkhill J."/>
            <person name="Rea M.C."/>
            <person name="O'Sullivan O."/>
            <person name="Ritari J."/>
            <person name="Douillard F.P."/>
            <person name="Paul Ross R."/>
            <person name="Yang R."/>
            <person name="Briner A.E."/>
            <person name="Felis G.E."/>
            <person name="de Vos W.M."/>
            <person name="Barrangou R."/>
            <person name="Klaenhammer T.R."/>
            <person name="Caufield P.W."/>
            <person name="Cui Y."/>
            <person name="Zhang H."/>
            <person name="O'Toole P.W."/>
        </authorList>
    </citation>
    <scope>NUCLEOTIDE SEQUENCE [LARGE SCALE GENOMIC DNA]</scope>
    <source>
        <strain evidence="10 11">DSM 20410</strain>
    </source>
</reference>
<dbReference type="FunFam" id="3.40.50.720:FF:000084">
    <property type="entry name" value="Short-chain dehydrogenase reductase"/>
    <property type="match status" value="1"/>
</dbReference>
<keyword evidence="11" id="KW-1185">Reference proteome</keyword>
<feature type="binding site" evidence="8">
    <location>
        <position position="179"/>
    </location>
    <ligand>
        <name>NAD(+)</name>
        <dbReference type="ChEBI" id="CHEBI:57540"/>
    </ligand>
</feature>
<dbReference type="PANTHER" id="PTHR43639">
    <property type="entry name" value="OXIDOREDUCTASE, SHORT-CHAIN DEHYDROGENASE/REDUCTASE FAMILY (AFU_ORTHOLOGUE AFUA_5G02870)"/>
    <property type="match status" value="1"/>
</dbReference>
<sequence>MKLKAYNDGVASKTAQKKWSENMTEVAFITGAGQGIGEAIAKRLVQDDFKVEIADLNLDTAQKVADEINHQKPDTAFAVEVNVAKRDQVFDAIEKTVAHFGDLTVLINNAGVAPSQPILDVDEKTLELADKININGTVWGIQAATEAFKKLGHGGKIINASSQAGIEGNPNLTVYGSTKFAIRGITQTTAKELAPLGITVNAFAPGIVKTPMMMGIAHDVAQEAGESDEWGLKQFSDGIALGRLSEPEDVAAGVAFLAGPDSNYMTGQTLVVDGGMVFH</sequence>
<dbReference type="Proteomes" id="UP000051992">
    <property type="component" value="Unassembled WGS sequence"/>
</dbReference>